<evidence type="ECO:0000313" key="11">
    <source>
        <dbReference type="EMBL" id="MBU9720925.1"/>
    </source>
</evidence>
<keyword evidence="3 10" id="KW-0808">Transferase</keyword>
<dbReference type="EMBL" id="JAHQCR010000023">
    <property type="protein sequence ID" value="MBU9720925.1"/>
    <property type="molecule type" value="Genomic_DNA"/>
</dbReference>
<gene>
    <name evidence="10 11" type="primary">plsY</name>
    <name evidence="11" type="ORF">KS407_05610</name>
</gene>
<feature type="transmembrane region" description="Helical" evidence="10">
    <location>
        <begin position="6"/>
        <end position="23"/>
    </location>
</feature>
<comment type="pathway">
    <text evidence="10">Lipid metabolism; phospholipid metabolism.</text>
</comment>
<keyword evidence="7 10" id="KW-0472">Membrane</keyword>
<evidence type="ECO:0000256" key="3">
    <source>
        <dbReference type="ARBA" id="ARBA00022679"/>
    </source>
</evidence>
<dbReference type="NCBIfam" id="TIGR00023">
    <property type="entry name" value="glycerol-3-phosphate 1-O-acyltransferase PlsY"/>
    <property type="match status" value="1"/>
</dbReference>
<sequence>MENYILILLAYLIGSIPFALIVGKLKSGADVRNYGSGNLGATNSILVLGKKAGVIVLLGDVGKGVLATTLPALFQSNVNPIYIGVAVVLGHCFPVFAGFRGGKAVATTAGVLISYNPLMFLVGYGVFFIVMYLTKYVFMGSLSIGVALSMFSLYIGDQGLVLLFILFSFFMVYLHRVNITNYLANKEVKITEKKRIRKYQEDMQREFAGDIEIVNQDSGA</sequence>
<keyword evidence="5 10" id="KW-1133">Transmembrane helix</keyword>
<dbReference type="InterPro" id="IPR003811">
    <property type="entry name" value="G3P_acylTferase_PlsY"/>
</dbReference>
<protein>
    <recommendedName>
        <fullName evidence="10">Glycerol-3-phosphate acyltransferase</fullName>
    </recommendedName>
    <alternativeName>
        <fullName evidence="10">Acyl-PO4 G3P acyltransferase</fullName>
    </alternativeName>
    <alternativeName>
        <fullName evidence="10">Acyl-phosphate--glycerol-3-phosphate acyltransferase</fullName>
    </alternativeName>
    <alternativeName>
        <fullName evidence="10">G3P acyltransferase</fullName>
        <shortName evidence="10">GPAT</shortName>
        <ecNumber evidence="10">2.3.1.275</ecNumber>
    </alternativeName>
    <alternativeName>
        <fullName evidence="10">Lysophosphatidic acid synthase</fullName>
        <shortName evidence="10">LPA synthase</shortName>
    </alternativeName>
</protein>
<dbReference type="EC" id="2.3.1.275" evidence="10"/>
<evidence type="ECO:0000256" key="9">
    <source>
        <dbReference type="ARBA" id="ARBA00023264"/>
    </source>
</evidence>
<dbReference type="PANTHER" id="PTHR30309:SF0">
    <property type="entry name" value="GLYCEROL-3-PHOSPHATE ACYLTRANSFERASE-RELATED"/>
    <property type="match status" value="1"/>
</dbReference>
<keyword evidence="6 10" id="KW-0443">Lipid metabolism</keyword>
<evidence type="ECO:0000256" key="7">
    <source>
        <dbReference type="ARBA" id="ARBA00023136"/>
    </source>
</evidence>
<name>A0ABS6JR74_9BACI</name>
<comment type="similarity">
    <text evidence="10">Belongs to the PlsY family.</text>
</comment>
<keyword evidence="4 10" id="KW-0812">Transmembrane</keyword>
<keyword evidence="9 10" id="KW-1208">Phospholipid metabolism</keyword>
<feature type="transmembrane region" description="Helical" evidence="10">
    <location>
        <begin position="153"/>
        <end position="174"/>
    </location>
</feature>
<comment type="catalytic activity">
    <reaction evidence="10">
        <text>an acyl phosphate + sn-glycerol 3-phosphate = a 1-acyl-sn-glycero-3-phosphate + phosphate</text>
        <dbReference type="Rhea" id="RHEA:34075"/>
        <dbReference type="ChEBI" id="CHEBI:43474"/>
        <dbReference type="ChEBI" id="CHEBI:57597"/>
        <dbReference type="ChEBI" id="CHEBI:57970"/>
        <dbReference type="ChEBI" id="CHEBI:59918"/>
        <dbReference type="EC" id="2.3.1.275"/>
    </reaction>
</comment>
<keyword evidence="12" id="KW-1185">Reference proteome</keyword>
<dbReference type="Proteomes" id="UP000790580">
    <property type="component" value="Unassembled WGS sequence"/>
</dbReference>
<accession>A0ABS6JR74</accession>
<dbReference type="GO" id="GO:0004366">
    <property type="term" value="F:glycerol-3-phosphate O-acyltransferase activity"/>
    <property type="evidence" value="ECO:0007669"/>
    <property type="project" value="UniProtKB-EC"/>
</dbReference>
<dbReference type="HAMAP" id="MF_01043">
    <property type="entry name" value="PlsY"/>
    <property type="match status" value="1"/>
</dbReference>
<dbReference type="RefSeq" id="WP_088074109.1">
    <property type="nucleotide sequence ID" value="NZ_JAHQCR010000023.1"/>
</dbReference>
<proteinExistence type="inferred from homology"/>
<comment type="subcellular location">
    <subcellularLocation>
        <location evidence="10">Cell membrane</location>
        <topology evidence="10">Multi-pass membrane protein</topology>
    </subcellularLocation>
</comment>
<keyword evidence="11" id="KW-0012">Acyltransferase</keyword>
<feature type="transmembrane region" description="Helical" evidence="10">
    <location>
        <begin position="111"/>
        <end position="133"/>
    </location>
</feature>
<keyword evidence="1 10" id="KW-1003">Cell membrane</keyword>
<evidence type="ECO:0000256" key="8">
    <source>
        <dbReference type="ARBA" id="ARBA00023209"/>
    </source>
</evidence>
<keyword evidence="2 10" id="KW-0444">Lipid biosynthesis</keyword>
<comment type="caution">
    <text evidence="11">The sequence shown here is derived from an EMBL/GenBank/DDBJ whole genome shotgun (WGS) entry which is preliminary data.</text>
</comment>
<evidence type="ECO:0000256" key="2">
    <source>
        <dbReference type="ARBA" id="ARBA00022516"/>
    </source>
</evidence>
<dbReference type="PANTHER" id="PTHR30309">
    <property type="entry name" value="INNER MEMBRANE PROTEIN YGIH"/>
    <property type="match status" value="1"/>
</dbReference>
<dbReference type="Pfam" id="PF02660">
    <property type="entry name" value="G3P_acyltransf"/>
    <property type="match status" value="1"/>
</dbReference>
<organism evidence="11 12">
    <name type="scientific">Evansella alkalicola</name>
    <dbReference type="NCBI Taxonomy" id="745819"/>
    <lineage>
        <taxon>Bacteria</taxon>
        <taxon>Bacillati</taxon>
        <taxon>Bacillota</taxon>
        <taxon>Bacilli</taxon>
        <taxon>Bacillales</taxon>
        <taxon>Bacillaceae</taxon>
        <taxon>Evansella</taxon>
    </lineage>
</organism>
<feature type="transmembrane region" description="Helical" evidence="10">
    <location>
        <begin position="80"/>
        <end position="99"/>
    </location>
</feature>
<evidence type="ECO:0000313" key="12">
    <source>
        <dbReference type="Proteomes" id="UP000790580"/>
    </source>
</evidence>
<evidence type="ECO:0000256" key="10">
    <source>
        <dbReference type="HAMAP-Rule" id="MF_01043"/>
    </source>
</evidence>
<evidence type="ECO:0000256" key="5">
    <source>
        <dbReference type="ARBA" id="ARBA00022989"/>
    </source>
</evidence>
<keyword evidence="8 10" id="KW-0594">Phospholipid biosynthesis</keyword>
<evidence type="ECO:0000256" key="4">
    <source>
        <dbReference type="ARBA" id="ARBA00022692"/>
    </source>
</evidence>
<reference evidence="11 12" key="1">
    <citation type="submission" date="2021-06" db="EMBL/GenBank/DDBJ databases">
        <title>Bacillus sp. RD4P76, an endophyte from a halophyte.</title>
        <authorList>
            <person name="Sun J.-Q."/>
        </authorList>
    </citation>
    <scope>NUCLEOTIDE SEQUENCE [LARGE SCALE GENOMIC DNA]</scope>
    <source>
        <strain evidence="11 12">JCM 17098</strain>
    </source>
</reference>
<dbReference type="SMART" id="SM01207">
    <property type="entry name" value="G3P_acyltransf"/>
    <property type="match status" value="1"/>
</dbReference>
<comment type="function">
    <text evidence="10">Catalyzes the transfer of an acyl group from acyl-phosphate (acyl-PO(4)) to glycerol-3-phosphate (G3P) to form lysophosphatidic acid (LPA). This enzyme utilizes acyl-phosphate as fatty acyl donor, but not acyl-CoA or acyl-ACP.</text>
</comment>
<evidence type="ECO:0000256" key="1">
    <source>
        <dbReference type="ARBA" id="ARBA00022475"/>
    </source>
</evidence>
<comment type="subunit">
    <text evidence="10">Probably interacts with PlsX.</text>
</comment>
<evidence type="ECO:0000256" key="6">
    <source>
        <dbReference type="ARBA" id="ARBA00023098"/>
    </source>
</evidence>